<comment type="subcellular location">
    <subcellularLocation>
        <location evidence="2">Cytoplasm</location>
    </subcellularLocation>
    <subcellularLocation>
        <location evidence="1">Nucleus</location>
    </subcellularLocation>
</comment>
<dbReference type="PANTHER" id="PTHR31661:SF1">
    <property type="entry name" value="CDAN1-INTERACTING NUCLEASE 1"/>
    <property type="match status" value="1"/>
</dbReference>
<keyword evidence="3" id="KW-0963">Cytoplasm</keyword>
<name>A0A1B6CVW3_9HEMI</name>
<dbReference type="Pfam" id="PF14811">
    <property type="entry name" value="TPD"/>
    <property type="match status" value="1"/>
</dbReference>
<dbReference type="AlphaFoldDB" id="A0A1B6CVW3"/>
<dbReference type="GO" id="GO:0005634">
    <property type="term" value="C:nucleus"/>
    <property type="evidence" value="ECO:0007669"/>
    <property type="project" value="UniProtKB-SubCell"/>
</dbReference>
<proteinExistence type="predicted"/>
<organism evidence="6">
    <name type="scientific">Clastoptera arizonana</name>
    <name type="common">Arizona spittle bug</name>
    <dbReference type="NCBI Taxonomy" id="38151"/>
    <lineage>
        <taxon>Eukaryota</taxon>
        <taxon>Metazoa</taxon>
        <taxon>Ecdysozoa</taxon>
        <taxon>Arthropoda</taxon>
        <taxon>Hexapoda</taxon>
        <taxon>Insecta</taxon>
        <taxon>Pterygota</taxon>
        <taxon>Neoptera</taxon>
        <taxon>Paraneoptera</taxon>
        <taxon>Hemiptera</taxon>
        <taxon>Auchenorrhyncha</taxon>
        <taxon>Cercopoidea</taxon>
        <taxon>Clastopteridae</taxon>
        <taxon>Clastoptera</taxon>
    </lineage>
</organism>
<evidence type="ECO:0000256" key="3">
    <source>
        <dbReference type="ARBA" id="ARBA00022490"/>
    </source>
</evidence>
<dbReference type="PANTHER" id="PTHR31661">
    <property type="entry name" value="SIMILAR TO CDNA SEQUENCE BC052040"/>
    <property type="match status" value="1"/>
</dbReference>
<evidence type="ECO:0000256" key="2">
    <source>
        <dbReference type="ARBA" id="ARBA00004496"/>
    </source>
</evidence>
<dbReference type="EMBL" id="GEDC01019955">
    <property type="protein sequence ID" value="JAS17343.1"/>
    <property type="molecule type" value="Transcribed_RNA"/>
</dbReference>
<sequence>MELNVYEDILSFIKKFKGTSRECKRETIKQYPDISEFTLGSIINLQWQFKMIVNHCHIRKIANQLYNRYKSAVNDKEEPGIIIRLASEVDFSPSQLAKLFLEQHYQTDEDIGNSKKEIQKRFKDSTLIEDRDLAFEVYLSILEDDENGPYSDEIKRILGCEYEMKLQEYVSQIGLVYKTEQELQSKGYDKTPDIKLDTPMAVDGFIVNWIESKASFGNEHQHKQYTRDQYQSYWNRFGPGLVIYWFSYVKTIIDPQEKRFIIRDSFPSNPTCLNPDVIPPPNYVQSFVIQ</sequence>
<evidence type="ECO:0000256" key="1">
    <source>
        <dbReference type="ARBA" id="ARBA00004123"/>
    </source>
</evidence>
<evidence type="ECO:0000313" key="6">
    <source>
        <dbReference type="EMBL" id="JAS17343.1"/>
    </source>
</evidence>
<evidence type="ECO:0000256" key="5">
    <source>
        <dbReference type="ARBA" id="ARBA00023480"/>
    </source>
</evidence>
<accession>A0A1B6CVW3</accession>
<gene>
    <name evidence="6" type="ORF">g.13516</name>
</gene>
<keyword evidence="4" id="KW-0539">Nucleus</keyword>
<dbReference type="GO" id="GO:0005737">
    <property type="term" value="C:cytoplasm"/>
    <property type="evidence" value="ECO:0007669"/>
    <property type="project" value="UniProtKB-SubCell"/>
</dbReference>
<dbReference type="InterPro" id="IPR029404">
    <property type="entry name" value="CDIN1"/>
</dbReference>
<evidence type="ECO:0000256" key="4">
    <source>
        <dbReference type="ARBA" id="ARBA00023242"/>
    </source>
</evidence>
<protein>
    <recommendedName>
        <fullName evidence="5">CDAN1-interacting nuclease 1</fullName>
    </recommendedName>
</protein>
<reference evidence="6" key="1">
    <citation type="submission" date="2015-12" db="EMBL/GenBank/DDBJ databases">
        <title>De novo transcriptome assembly of four potential Pierce s Disease insect vectors from Arizona vineyards.</title>
        <authorList>
            <person name="Tassone E.E."/>
        </authorList>
    </citation>
    <scope>NUCLEOTIDE SEQUENCE</scope>
</reference>